<gene>
    <name evidence="2" type="ORF">PIB30_037293</name>
</gene>
<evidence type="ECO:0000313" key="3">
    <source>
        <dbReference type="Proteomes" id="UP001341840"/>
    </source>
</evidence>
<name>A0ABU6XC39_9FABA</name>
<evidence type="ECO:0000313" key="2">
    <source>
        <dbReference type="EMBL" id="MED6195366.1"/>
    </source>
</evidence>
<accession>A0ABU6XC39</accession>
<reference evidence="2 3" key="1">
    <citation type="journal article" date="2023" name="Plants (Basel)">
        <title>Bridging the Gap: Combining Genomics and Transcriptomics Approaches to Understand Stylosanthes scabra, an Orphan Legume from the Brazilian Caatinga.</title>
        <authorList>
            <person name="Ferreira-Neto J.R.C."/>
            <person name="da Silva M.D."/>
            <person name="Binneck E."/>
            <person name="de Melo N.F."/>
            <person name="da Silva R.H."/>
            <person name="de Melo A.L.T.M."/>
            <person name="Pandolfi V."/>
            <person name="Bustamante F.O."/>
            <person name="Brasileiro-Vidal A.C."/>
            <person name="Benko-Iseppon A.M."/>
        </authorList>
    </citation>
    <scope>NUCLEOTIDE SEQUENCE [LARGE SCALE GENOMIC DNA]</scope>
    <source>
        <tissue evidence="2">Leaves</tissue>
    </source>
</reference>
<protein>
    <submittedName>
        <fullName evidence="2">Uncharacterized protein</fullName>
    </submittedName>
</protein>
<organism evidence="2 3">
    <name type="scientific">Stylosanthes scabra</name>
    <dbReference type="NCBI Taxonomy" id="79078"/>
    <lineage>
        <taxon>Eukaryota</taxon>
        <taxon>Viridiplantae</taxon>
        <taxon>Streptophyta</taxon>
        <taxon>Embryophyta</taxon>
        <taxon>Tracheophyta</taxon>
        <taxon>Spermatophyta</taxon>
        <taxon>Magnoliopsida</taxon>
        <taxon>eudicotyledons</taxon>
        <taxon>Gunneridae</taxon>
        <taxon>Pentapetalae</taxon>
        <taxon>rosids</taxon>
        <taxon>fabids</taxon>
        <taxon>Fabales</taxon>
        <taxon>Fabaceae</taxon>
        <taxon>Papilionoideae</taxon>
        <taxon>50 kb inversion clade</taxon>
        <taxon>dalbergioids sensu lato</taxon>
        <taxon>Dalbergieae</taxon>
        <taxon>Pterocarpus clade</taxon>
        <taxon>Stylosanthes</taxon>
    </lineage>
</organism>
<keyword evidence="3" id="KW-1185">Reference proteome</keyword>
<dbReference type="EMBL" id="JASCZI010211635">
    <property type="protein sequence ID" value="MED6195366.1"/>
    <property type="molecule type" value="Genomic_DNA"/>
</dbReference>
<dbReference type="Proteomes" id="UP001341840">
    <property type="component" value="Unassembled WGS sequence"/>
</dbReference>
<feature type="region of interest" description="Disordered" evidence="1">
    <location>
        <begin position="38"/>
        <end position="61"/>
    </location>
</feature>
<sequence length="303" mass="33974">MGAINADQRLAMLKRLHTRRECPKQMVKIHLGVVPLPYRTSPQNRHTARHGELNPQNPPRKKVLTRLGSCSEHLDGHNSISPNQRQYEIAHDMVIQLPVIAGNVSSQISVRSVVHPHFPHTLPLPECQPNEPITPLPELLALSENRATVIVIVTICEWWFIIGVIGSQCLIHTRIWLSLNMRSAQCMRCYCNAPLPLKNSSKLKPYCSNLFNFTCFLLTPILFNCLSTPSLSLSNVELLLCHYFGSPLTAEAVIANGPTPSSPTSPKWSRLLKKGNLNYRAGNFFSFTEFVYSFGSSQLAWPS</sequence>
<proteinExistence type="predicted"/>
<evidence type="ECO:0000256" key="1">
    <source>
        <dbReference type="SAM" id="MobiDB-lite"/>
    </source>
</evidence>
<comment type="caution">
    <text evidence="2">The sequence shown here is derived from an EMBL/GenBank/DDBJ whole genome shotgun (WGS) entry which is preliminary data.</text>
</comment>